<evidence type="ECO:0000259" key="1">
    <source>
        <dbReference type="Pfam" id="PF08241"/>
    </source>
</evidence>
<dbReference type="Proteomes" id="UP001500363">
    <property type="component" value="Unassembled WGS sequence"/>
</dbReference>
<dbReference type="SUPFAM" id="SSF53335">
    <property type="entry name" value="S-adenosyl-L-methionine-dependent methyltransferases"/>
    <property type="match status" value="1"/>
</dbReference>
<accession>A0ABP4LUU7</accession>
<keyword evidence="3" id="KW-1185">Reference proteome</keyword>
<dbReference type="Pfam" id="PF08241">
    <property type="entry name" value="Methyltransf_11"/>
    <property type="match status" value="1"/>
</dbReference>
<organism evidence="2 3">
    <name type="scientific">Kribbella lupini</name>
    <dbReference type="NCBI Taxonomy" id="291602"/>
    <lineage>
        <taxon>Bacteria</taxon>
        <taxon>Bacillati</taxon>
        <taxon>Actinomycetota</taxon>
        <taxon>Actinomycetes</taxon>
        <taxon>Propionibacteriales</taxon>
        <taxon>Kribbellaceae</taxon>
        <taxon>Kribbella</taxon>
    </lineage>
</organism>
<dbReference type="Gene3D" id="3.40.50.150">
    <property type="entry name" value="Vaccinia Virus protein VP39"/>
    <property type="match status" value="1"/>
</dbReference>
<name>A0ABP4LUU7_9ACTN</name>
<sequence length="256" mass="27764">MTEAGFGVLGLNRPMDLKSPYDEVADAYHATLDPDGAGLTDPTLDDLLGDGEGGGDLRGQRVASIACGQGRDTRRLADLGASVVGIDASETLLAHARRLEQDSPRGIEYLHGDAQRLDGLADASYDGAVCYMALMDIPQLEPALRSVARILKPGGWFVASIVHPCTKPPSHGELVDHTTGEARRVTGRYFEEGPYDSVTRWEVLPRVSYHRTLSTYVNTLVAVGLAVERLAEPVGDRPVWREAPGLLYLRCRRVDS</sequence>
<dbReference type="EMBL" id="BAAANC010000002">
    <property type="protein sequence ID" value="GAA1531251.1"/>
    <property type="molecule type" value="Genomic_DNA"/>
</dbReference>
<dbReference type="PANTHER" id="PTHR43591">
    <property type="entry name" value="METHYLTRANSFERASE"/>
    <property type="match status" value="1"/>
</dbReference>
<feature type="domain" description="Methyltransferase type 11" evidence="1">
    <location>
        <begin position="65"/>
        <end position="158"/>
    </location>
</feature>
<dbReference type="InterPro" id="IPR029063">
    <property type="entry name" value="SAM-dependent_MTases_sf"/>
</dbReference>
<dbReference type="PANTHER" id="PTHR43591:SF110">
    <property type="entry name" value="RHODANESE DOMAIN-CONTAINING PROTEIN"/>
    <property type="match status" value="1"/>
</dbReference>
<reference evidence="3" key="1">
    <citation type="journal article" date="2019" name="Int. J. Syst. Evol. Microbiol.">
        <title>The Global Catalogue of Microorganisms (GCM) 10K type strain sequencing project: providing services to taxonomists for standard genome sequencing and annotation.</title>
        <authorList>
            <consortium name="The Broad Institute Genomics Platform"/>
            <consortium name="The Broad Institute Genome Sequencing Center for Infectious Disease"/>
            <person name="Wu L."/>
            <person name="Ma J."/>
        </authorList>
    </citation>
    <scope>NUCLEOTIDE SEQUENCE [LARGE SCALE GENOMIC DNA]</scope>
    <source>
        <strain evidence="3">JCM 14303</strain>
    </source>
</reference>
<proteinExistence type="predicted"/>
<comment type="caution">
    <text evidence="2">The sequence shown here is derived from an EMBL/GenBank/DDBJ whole genome shotgun (WGS) entry which is preliminary data.</text>
</comment>
<dbReference type="InterPro" id="IPR013216">
    <property type="entry name" value="Methyltransf_11"/>
</dbReference>
<protein>
    <recommendedName>
        <fullName evidence="1">Methyltransferase type 11 domain-containing protein</fullName>
    </recommendedName>
</protein>
<evidence type="ECO:0000313" key="2">
    <source>
        <dbReference type="EMBL" id="GAA1531251.1"/>
    </source>
</evidence>
<dbReference type="CDD" id="cd02440">
    <property type="entry name" value="AdoMet_MTases"/>
    <property type="match status" value="1"/>
</dbReference>
<evidence type="ECO:0000313" key="3">
    <source>
        <dbReference type="Proteomes" id="UP001500363"/>
    </source>
</evidence>
<gene>
    <name evidence="2" type="ORF">GCM10009741_36720</name>
</gene>